<name>A0ABX9ZFL1_9BACL</name>
<keyword evidence="3" id="KW-1185">Reference proteome</keyword>
<dbReference type="Proteomes" id="UP000272481">
    <property type="component" value="Unassembled WGS sequence"/>
</dbReference>
<dbReference type="InterPro" id="IPR019198">
    <property type="entry name" value="Beta_propeller_containing"/>
</dbReference>
<dbReference type="EMBL" id="RWGW01000005">
    <property type="protein sequence ID" value="RSK35763.1"/>
    <property type="molecule type" value="Genomic_DNA"/>
</dbReference>
<protein>
    <recommendedName>
        <fullName evidence="4">Secreted protein containing C-terminal beta-propeller domain</fullName>
    </recommendedName>
</protein>
<gene>
    <name evidence="2" type="ORF">EJA12_04075</name>
</gene>
<evidence type="ECO:0000313" key="3">
    <source>
        <dbReference type="Proteomes" id="UP000272481"/>
    </source>
</evidence>
<accession>A0ABX9ZFL1</accession>
<reference evidence="2 3" key="1">
    <citation type="submission" date="2018-12" db="EMBL/GenBank/DDBJ databases">
        <title>Comparitive functional genomics of dry heat resistant strains isolated from the viking spacecraft.</title>
        <authorList>
            <person name="Seuylemezian A."/>
            <person name="Vaishampayan P."/>
        </authorList>
    </citation>
    <scope>NUCLEOTIDE SEQUENCE [LARGE SCALE GENOMIC DNA]</scope>
    <source>
        <strain evidence="2 3">M6-11</strain>
    </source>
</reference>
<evidence type="ECO:0000313" key="2">
    <source>
        <dbReference type="EMBL" id="RSK35763.1"/>
    </source>
</evidence>
<feature type="region of interest" description="Disordered" evidence="1">
    <location>
        <begin position="155"/>
        <end position="189"/>
    </location>
</feature>
<organism evidence="2 3">
    <name type="scientific">Bhargavaea beijingensis</name>
    <dbReference type="NCBI Taxonomy" id="426756"/>
    <lineage>
        <taxon>Bacteria</taxon>
        <taxon>Bacillati</taxon>
        <taxon>Bacillota</taxon>
        <taxon>Bacilli</taxon>
        <taxon>Bacillales</taxon>
        <taxon>Caryophanaceae</taxon>
        <taxon>Bhargavaea</taxon>
    </lineage>
</organism>
<evidence type="ECO:0008006" key="4">
    <source>
        <dbReference type="Google" id="ProtNLM"/>
    </source>
</evidence>
<dbReference type="SUPFAM" id="SSF69322">
    <property type="entry name" value="Tricorn protease domain 2"/>
    <property type="match status" value="1"/>
</dbReference>
<evidence type="ECO:0000256" key="1">
    <source>
        <dbReference type="SAM" id="MobiDB-lite"/>
    </source>
</evidence>
<dbReference type="Pfam" id="PF09826">
    <property type="entry name" value="Beta_propel"/>
    <property type="match status" value="1"/>
</dbReference>
<comment type="caution">
    <text evidence="2">The sequence shown here is derived from an EMBL/GenBank/DDBJ whole genome shotgun (WGS) entry which is preliminary data.</text>
</comment>
<sequence>MAKGGAIMQKGKKAAWFGLAVLLVVAGIAGIRAADRQEPGVRADASVVSGEPWRASFTAELSEDAVESGALKVTDKDGNPADGTMRLSGGLLEVDGLKPGRYLLHVSGAAFGKRAQGGGETVSFTVREGIAPVSSLEELEEHFRLIAEHQKREIEQERGEVSIETSATSEDSAAGPDGGAGHSVTNNQVSGIDEGDIVKTDGDFLYATTEGALVKIYDIRNEGKPELIATVKGEDSFQPLELYLSGNLLAVVGHQYQATGGVIGGPAEIVPADSSAVGVRLYNVENPANPTLAREYGNEGWHVSSRLNGNILYLVSSMTPIYRIMEQEGDVRPYQYDSARLDTVGPMDTDSITILPGPAGDSYTLITAIDLGGGADASIKTEGFVGSGGGVYMSQENLYLASAEHHADLFAHEETTGRPPESYTKLFKYALDGTKVTFTATGEVRGTPLNQFSMDEYDGHFRIAVTDGNMWDERRPSESAVYVLDSELKETGSVTGLAKGERIYSARFMGERAYVVTFRETDPLFAIDLADPAAPAVLGELKIPGFSNYLHPIGDRYLIGFGQETVTVKGEGPEPQILTAGMKISLFDVSDRASPKEVDVEVIGGRGTYSELQYDHKALFEHQEGGLYGFPVDLYEGTAESEEVRFSGSGAMIYEITPENGIRLQGKFISEDGVDQGYPDYEQRILRIVYAGDTVYTVSPDEVAAYSMDGFRPLGTSSD</sequence>
<proteinExistence type="predicted"/>